<evidence type="ECO:0000313" key="4">
    <source>
        <dbReference type="Proteomes" id="UP000036426"/>
    </source>
</evidence>
<dbReference type="EMBL" id="LDOV01000034">
    <property type="protein sequence ID" value="KLU99274.1"/>
    <property type="molecule type" value="Genomic_DNA"/>
</dbReference>
<feature type="domain" description="ACT" evidence="2">
    <location>
        <begin position="88"/>
        <end position="167"/>
    </location>
</feature>
<dbReference type="Gene3D" id="3.30.70.260">
    <property type="match status" value="2"/>
</dbReference>
<evidence type="ECO:0000259" key="2">
    <source>
        <dbReference type="PROSITE" id="PS51671"/>
    </source>
</evidence>
<keyword evidence="1" id="KW-0678">Repressor</keyword>
<protein>
    <recommendedName>
        <fullName evidence="1">Glycine cleavage system transcriptional repressor</fullName>
    </recommendedName>
</protein>
<reference evidence="3 4" key="1">
    <citation type="submission" date="2015-05" db="EMBL/GenBank/DDBJ databases">
        <title>Photobacterium galathea sp. nov.</title>
        <authorList>
            <person name="Machado H."/>
            <person name="Gram L."/>
        </authorList>
    </citation>
    <scope>NUCLEOTIDE SEQUENCE [LARGE SCALE GENOMIC DNA]</scope>
    <source>
        <strain evidence="3 4">DSM 25995</strain>
    </source>
</reference>
<dbReference type="PANTHER" id="PTHR34875:SF6">
    <property type="entry name" value="UPF0237 PROTEIN MJ1558"/>
    <property type="match status" value="1"/>
</dbReference>
<dbReference type="InterPro" id="IPR050990">
    <property type="entry name" value="UPF0237/GcvR_regulator"/>
</dbReference>
<dbReference type="SUPFAM" id="SSF55021">
    <property type="entry name" value="ACT-like"/>
    <property type="match status" value="2"/>
</dbReference>
<dbReference type="PANTHER" id="PTHR34875">
    <property type="entry name" value="UPF0237 PROTEIN MJ1558"/>
    <property type="match status" value="1"/>
</dbReference>
<dbReference type="Pfam" id="PF13740">
    <property type="entry name" value="ACT_6"/>
    <property type="match status" value="1"/>
</dbReference>
<dbReference type="GO" id="GO:0006355">
    <property type="term" value="P:regulation of DNA-templated transcription"/>
    <property type="evidence" value="ECO:0007669"/>
    <property type="project" value="UniProtKB-UniRule"/>
</dbReference>
<keyword evidence="1" id="KW-0804">Transcription</keyword>
<name>A0A0J1GHU5_9GAMM</name>
<keyword evidence="1" id="KW-0963">Cytoplasm</keyword>
<keyword evidence="4" id="KW-1185">Reference proteome</keyword>
<dbReference type="Proteomes" id="UP000036426">
    <property type="component" value="Unassembled WGS sequence"/>
</dbReference>
<dbReference type="OrthoDB" id="12860at2"/>
<accession>A0A0J1GHU5</accession>
<gene>
    <name evidence="3" type="ORF">ABT58_18250</name>
</gene>
<dbReference type="AlphaFoldDB" id="A0A0J1GHU5"/>
<dbReference type="RefSeq" id="WP_047875886.1">
    <property type="nucleotide sequence ID" value="NZ_BMYC01000007.1"/>
</dbReference>
<dbReference type="InterPro" id="IPR016867">
    <property type="entry name" value="GcvR"/>
</dbReference>
<dbReference type="PATRIC" id="fig|754436.4.peg.3865"/>
<dbReference type="CDD" id="cd04869">
    <property type="entry name" value="ACT_GcvR_2"/>
    <property type="match status" value="1"/>
</dbReference>
<proteinExistence type="predicted"/>
<organism evidence="3 4">
    <name type="scientific">Photobacterium aphoticum</name>
    <dbReference type="NCBI Taxonomy" id="754436"/>
    <lineage>
        <taxon>Bacteria</taxon>
        <taxon>Pseudomonadati</taxon>
        <taxon>Pseudomonadota</taxon>
        <taxon>Gammaproteobacteria</taxon>
        <taxon>Vibrionales</taxon>
        <taxon>Vibrionaceae</taxon>
        <taxon>Photobacterium</taxon>
    </lineage>
</organism>
<dbReference type="InterPro" id="IPR045865">
    <property type="entry name" value="ACT-like_dom_sf"/>
</dbReference>
<comment type="subcellular location">
    <subcellularLocation>
        <location evidence="1">Cytoplasm</location>
    </subcellularLocation>
</comment>
<evidence type="ECO:0000313" key="3">
    <source>
        <dbReference type="EMBL" id="KLU99274.1"/>
    </source>
</evidence>
<evidence type="ECO:0000256" key="1">
    <source>
        <dbReference type="PIRNR" id="PIRNR028103"/>
    </source>
</evidence>
<dbReference type="InterPro" id="IPR002912">
    <property type="entry name" value="ACT_dom"/>
</dbReference>
<dbReference type="GO" id="GO:0005737">
    <property type="term" value="C:cytoplasm"/>
    <property type="evidence" value="ECO:0007669"/>
    <property type="project" value="UniProtKB-SubCell"/>
</dbReference>
<dbReference type="PROSITE" id="PS51671">
    <property type="entry name" value="ACT"/>
    <property type="match status" value="1"/>
</dbReference>
<sequence length="168" mass="18313">MKHLIITVIGNDRPGLVDTLSDTVYQHQGNWLSSSLSKLAGQFAGIVQVEVADQNSAALRQALNTIDGLQVQIVEEATTTATHTTLHGLLVTGNDRAGIVKEVTAKLHELGININKLKTDSHSAPNWGYPIFTADFQLELPAFLTLEQVQETLENLADDLTIDIDQDE</sequence>
<dbReference type="PIRSF" id="PIRSF028103">
    <property type="entry name" value="GcvR"/>
    <property type="match status" value="1"/>
</dbReference>
<comment type="caution">
    <text evidence="3">The sequence shown here is derived from an EMBL/GenBank/DDBJ whole genome shotgun (WGS) entry which is preliminary data.</text>
</comment>